<feature type="domain" description="N-end rule aminoacyl transferase C-terminal" evidence="6">
    <location>
        <begin position="156"/>
        <end position="299"/>
    </location>
</feature>
<dbReference type="Pfam" id="PF04376">
    <property type="entry name" value="ATE_N"/>
    <property type="match status" value="1"/>
</dbReference>
<dbReference type="PANTHER" id="PTHR21367:SF1">
    <property type="entry name" value="ARGINYL-TRNA--PROTEIN TRANSFERASE 1"/>
    <property type="match status" value="1"/>
</dbReference>
<evidence type="ECO:0000259" key="6">
    <source>
        <dbReference type="Pfam" id="PF04377"/>
    </source>
</evidence>
<comment type="similarity">
    <text evidence="1">Belongs to the R-transferase family.</text>
</comment>
<dbReference type="PANTHER" id="PTHR21367">
    <property type="entry name" value="ARGININE-TRNA-PROTEIN TRANSFERASE 1"/>
    <property type="match status" value="1"/>
</dbReference>
<evidence type="ECO:0000259" key="5">
    <source>
        <dbReference type="Pfam" id="PF04376"/>
    </source>
</evidence>
<organism evidence="7 8">
    <name type="scientific">Roridomyces roridus</name>
    <dbReference type="NCBI Taxonomy" id="1738132"/>
    <lineage>
        <taxon>Eukaryota</taxon>
        <taxon>Fungi</taxon>
        <taxon>Dikarya</taxon>
        <taxon>Basidiomycota</taxon>
        <taxon>Agaricomycotina</taxon>
        <taxon>Agaricomycetes</taxon>
        <taxon>Agaricomycetidae</taxon>
        <taxon>Agaricales</taxon>
        <taxon>Marasmiineae</taxon>
        <taxon>Mycenaceae</taxon>
        <taxon>Roridomyces</taxon>
    </lineage>
</organism>
<keyword evidence="3 7" id="KW-0808">Transferase</keyword>
<dbReference type="EC" id="2.3.2.8" evidence="2"/>
<keyword evidence="4" id="KW-0012">Acyltransferase</keyword>
<evidence type="ECO:0000313" key="7">
    <source>
        <dbReference type="EMBL" id="KAJ7638701.1"/>
    </source>
</evidence>
<dbReference type="GO" id="GO:0005737">
    <property type="term" value="C:cytoplasm"/>
    <property type="evidence" value="ECO:0007669"/>
    <property type="project" value="TreeGrafter"/>
</dbReference>
<proteinExistence type="inferred from homology"/>
<evidence type="ECO:0000313" key="8">
    <source>
        <dbReference type="Proteomes" id="UP001221142"/>
    </source>
</evidence>
<evidence type="ECO:0000256" key="2">
    <source>
        <dbReference type="ARBA" id="ARBA00012025"/>
    </source>
</evidence>
<reference evidence="7" key="1">
    <citation type="submission" date="2023-03" db="EMBL/GenBank/DDBJ databases">
        <title>Massive genome expansion in bonnet fungi (Mycena s.s.) driven by repeated elements and novel gene families across ecological guilds.</title>
        <authorList>
            <consortium name="Lawrence Berkeley National Laboratory"/>
            <person name="Harder C.B."/>
            <person name="Miyauchi S."/>
            <person name="Viragh M."/>
            <person name="Kuo A."/>
            <person name="Thoen E."/>
            <person name="Andreopoulos B."/>
            <person name="Lu D."/>
            <person name="Skrede I."/>
            <person name="Drula E."/>
            <person name="Henrissat B."/>
            <person name="Morin E."/>
            <person name="Kohler A."/>
            <person name="Barry K."/>
            <person name="LaButti K."/>
            <person name="Morin E."/>
            <person name="Salamov A."/>
            <person name="Lipzen A."/>
            <person name="Mereny Z."/>
            <person name="Hegedus B."/>
            <person name="Baldrian P."/>
            <person name="Stursova M."/>
            <person name="Weitz H."/>
            <person name="Taylor A."/>
            <person name="Grigoriev I.V."/>
            <person name="Nagy L.G."/>
            <person name="Martin F."/>
            <person name="Kauserud H."/>
        </authorList>
    </citation>
    <scope>NUCLEOTIDE SEQUENCE</scope>
    <source>
        <strain evidence="7">9284</strain>
    </source>
</reference>
<dbReference type="Proteomes" id="UP001221142">
    <property type="component" value="Unassembled WGS sequence"/>
</dbReference>
<keyword evidence="8" id="KW-1185">Reference proteome</keyword>
<evidence type="ECO:0000256" key="3">
    <source>
        <dbReference type="ARBA" id="ARBA00022679"/>
    </source>
</evidence>
<dbReference type="InterPro" id="IPR030700">
    <property type="entry name" value="N-end_Aminoacyl_Trfase"/>
</dbReference>
<protein>
    <recommendedName>
        <fullName evidence="2">arginyltransferase</fullName>
        <ecNumber evidence="2">2.3.2.8</ecNumber>
    </recommendedName>
</protein>
<dbReference type="EMBL" id="JARKIF010000005">
    <property type="protein sequence ID" value="KAJ7638701.1"/>
    <property type="molecule type" value="Genomic_DNA"/>
</dbReference>
<accession>A0AAD7FRG3</accession>
<dbReference type="InterPro" id="IPR007472">
    <property type="entry name" value="N-end_Aminoacyl_Trfase_C"/>
</dbReference>
<evidence type="ECO:0000256" key="1">
    <source>
        <dbReference type="ARBA" id="ARBA00009991"/>
    </source>
</evidence>
<name>A0AAD7FRG3_9AGAR</name>
<gene>
    <name evidence="7" type="ORF">FB45DRAFT_903584</name>
</gene>
<feature type="domain" description="N-end aminoacyl transferase N-terminal" evidence="5">
    <location>
        <begin position="15"/>
        <end position="92"/>
    </location>
</feature>
<comment type="caution">
    <text evidence="7">The sequence shown here is derived from an EMBL/GenBank/DDBJ whole genome shotgun (WGS) entry which is preliminary data.</text>
</comment>
<dbReference type="Pfam" id="PF04377">
    <property type="entry name" value="ATE_C"/>
    <property type="match status" value="1"/>
</dbReference>
<sequence>MVPSIGTPSGHSATTCGYCSPAGTRSAARSSIHTAGLSAHQLSCQVYQMMIDRGWRRSGTWCYKPDLKRSCCPQYTIKLDAAAFQTSKSQRKLIHRFNRAMLYGRKSEDRKLLSKHNESFSLTTAIHGAETSFLDSKQKSAHRFETILEPSSYSLEKFELYTKYQKEIHKDVETKPGQFKGFLVDSPLTTDPIPYSSAPPAHLPQNYGSYHQLYKCDEQLFALGVIDILPYCVSSVYFIYDPDWAEYSLGKLSALREVSLALEMQQAGAPDMTSLYMGFYIHSCPKMRYKGEYSPSYLADPETYEWTPLETCMPLLEKHRYACFSNPDHSIAGAGSLEYTEPPKPKDQVLEQVLVVSGIKDRQITVVPVKRSRYWNIPEMRKEILDCIWGLGEALGAEVIFYFQL</sequence>
<dbReference type="InterPro" id="IPR007471">
    <property type="entry name" value="N-end_Aminoacyl_Trfase_N"/>
</dbReference>
<evidence type="ECO:0000256" key="4">
    <source>
        <dbReference type="ARBA" id="ARBA00023315"/>
    </source>
</evidence>
<dbReference type="GO" id="GO:0004057">
    <property type="term" value="F:arginyl-tRNA--protein transferase activity"/>
    <property type="evidence" value="ECO:0007669"/>
    <property type="project" value="UniProtKB-EC"/>
</dbReference>
<dbReference type="AlphaFoldDB" id="A0AAD7FRG3"/>